<dbReference type="Proteomes" id="UP000244173">
    <property type="component" value="Chromosome"/>
</dbReference>
<evidence type="ECO:0000256" key="3">
    <source>
        <dbReference type="ARBA" id="ARBA00023125"/>
    </source>
</evidence>
<evidence type="ECO:0000259" key="6">
    <source>
        <dbReference type="PROSITE" id="PS50977"/>
    </source>
</evidence>
<dbReference type="Gene3D" id="1.10.357.10">
    <property type="entry name" value="Tetracycline Repressor, domain 2"/>
    <property type="match status" value="1"/>
</dbReference>
<sequence>MAGKEMHAAGSPCCADSRREQVIKAAADCFRQHGFHGAGMAGIAREAGMSVGHIYHYFANKEAIIAAIVQRDLADMLEKIAAFEAAEDVFRHLLDCVDEGVEMSIDPYEAGLWLEILSEASRNPKVSAMVSEADAIVRARFRNMLRNALQTGWVQDERELNGRVEIISAIFDGLIIRSVRNDDFDKEAIMRSLKMVMQYLLSA</sequence>
<dbReference type="InterPro" id="IPR009057">
    <property type="entry name" value="Homeodomain-like_sf"/>
</dbReference>
<dbReference type="InterPro" id="IPR036271">
    <property type="entry name" value="Tet_transcr_reg_TetR-rel_C_sf"/>
</dbReference>
<evidence type="ECO:0000313" key="7">
    <source>
        <dbReference type="EMBL" id="AVY94556.1"/>
    </source>
</evidence>
<dbReference type="SUPFAM" id="SSF46689">
    <property type="entry name" value="Homeodomain-like"/>
    <property type="match status" value="1"/>
</dbReference>
<keyword evidence="1" id="KW-0678">Repressor</keyword>
<evidence type="ECO:0000256" key="5">
    <source>
        <dbReference type="PROSITE-ProRule" id="PRU00335"/>
    </source>
</evidence>
<dbReference type="STRING" id="1122240.GCA_000620105_00286"/>
<dbReference type="PANTHER" id="PTHR30055:SF226">
    <property type="entry name" value="HTH-TYPE TRANSCRIPTIONAL REGULATOR PKSA"/>
    <property type="match status" value="1"/>
</dbReference>
<feature type="DNA-binding region" description="H-T-H motif" evidence="5">
    <location>
        <begin position="39"/>
        <end position="58"/>
    </location>
</feature>
<evidence type="ECO:0000256" key="2">
    <source>
        <dbReference type="ARBA" id="ARBA00023015"/>
    </source>
</evidence>
<proteinExistence type="predicted"/>
<evidence type="ECO:0000256" key="1">
    <source>
        <dbReference type="ARBA" id="ARBA00022491"/>
    </source>
</evidence>
<name>A0A2S0PB21_9NEIS</name>
<dbReference type="GO" id="GO:0000976">
    <property type="term" value="F:transcription cis-regulatory region binding"/>
    <property type="evidence" value="ECO:0007669"/>
    <property type="project" value="TreeGrafter"/>
</dbReference>
<evidence type="ECO:0000313" key="8">
    <source>
        <dbReference type="Proteomes" id="UP000244173"/>
    </source>
</evidence>
<dbReference type="Pfam" id="PF13977">
    <property type="entry name" value="TetR_C_6"/>
    <property type="match status" value="1"/>
</dbReference>
<keyword evidence="4" id="KW-0804">Transcription</keyword>
<gene>
    <name evidence="7" type="ORF">DAI18_11270</name>
</gene>
<dbReference type="OrthoDB" id="9816320at2"/>
<dbReference type="SUPFAM" id="SSF48498">
    <property type="entry name" value="Tetracyclin repressor-like, C-terminal domain"/>
    <property type="match status" value="1"/>
</dbReference>
<dbReference type="PRINTS" id="PR00455">
    <property type="entry name" value="HTHTETR"/>
</dbReference>
<feature type="domain" description="HTH tetR-type" evidence="6">
    <location>
        <begin position="16"/>
        <end position="76"/>
    </location>
</feature>
<dbReference type="InterPro" id="IPR001647">
    <property type="entry name" value="HTH_TetR"/>
</dbReference>
<dbReference type="KEGG" id="maer:DAI18_11270"/>
<dbReference type="Pfam" id="PF00440">
    <property type="entry name" value="TetR_N"/>
    <property type="match status" value="1"/>
</dbReference>
<dbReference type="InterPro" id="IPR039538">
    <property type="entry name" value="BetI_C"/>
</dbReference>
<keyword evidence="8" id="KW-1185">Reference proteome</keyword>
<evidence type="ECO:0000256" key="4">
    <source>
        <dbReference type="ARBA" id="ARBA00023163"/>
    </source>
</evidence>
<keyword evidence="2" id="KW-0805">Transcription regulation</keyword>
<protein>
    <submittedName>
        <fullName evidence="7">TetR/AcrR family transcriptional regulator</fullName>
    </submittedName>
</protein>
<reference evidence="7 8" key="1">
    <citation type="submission" date="2018-04" db="EMBL/GenBank/DDBJ databases">
        <title>Denitrifier Microvirgula.</title>
        <authorList>
            <person name="Anderson E."/>
            <person name="Jang J."/>
            <person name="Ishii S."/>
        </authorList>
    </citation>
    <scope>NUCLEOTIDE SEQUENCE [LARGE SCALE GENOMIC DNA]</scope>
    <source>
        <strain evidence="7 8">BE2.4</strain>
    </source>
</reference>
<accession>A0A2S0PB21</accession>
<dbReference type="EMBL" id="CP028519">
    <property type="protein sequence ID" value="AVY94556.1"/>
    <property type="molecule type" value="Genomic_DNA"/>
</dbReference>
<dbReference type="GO" id="GO:0003700">
    <property type="term" value="F:DNA-binding transcription factor activity"/>
    <property type="evidence" value="ECO:0007669"/>
    <property type="project" value="TreeGrafter"/>
</dbReference>
<organism evidence="7 8">
    <name type="scientific">Microvirgula aerodenitrificans</name>
    <dbReference type="NCBI Taxonomy" id="57480"/>
    <lineage>
        <taxon>Bacteria</taxon>
        <taxon>Pseudomonadati</taxon>
        <taxon>Pseudomonadota</taxon>
        <taxon>Betaproteobacteria</taxon>
        <taxon>Neisseriales</taxon>
        <taxon>Aquaspirillaceae</taxon>
        <taxon>Microvirgula</taxon>
    </lineage>
</organism>
<dbReference type="PROSITE" id="PS50977">
    <property type="entry name" value="HTH_TETR_2"/>
    <property type="match status" value="1"/>
</dbReference>
<dbReference type="InterPro" id="IPR050109">
    <property type="entry name" value="HTH-type_TetR-like_transc_reg"/>
</dbReference>
<dbReference type="RefSeq" id="WP_084299738.1">
    <property type="nucleotide sequence ID" value="NZ_CAURZP010000002.1"/>
</dbReference>
<dbReference type="PANTHER" id="PTHR30055">
    <property type="entry name" value="HTH-TYPE TRANSCRIPTIONAL REGULATOR RUTR"/>
    <property type="match status" value="1"/>
</dbReference>
<dbReference type="AlphaFoldDB" id="A0A2S0PB21"/>
<keyword evidence="3 5" id="KW-0238">DNA-binding</keyword>